<dbReference type="KEGG" id="sdyn:Mal52_31180"/>
<dbReference type="EMBL" id="CP036276">
    <property type="protein sequence ID" value="QDU44632.1"/>
    <property type="molecule type" value="Genomic_DNA"/>
</dbReference>
<evidence type="ECO:0000256" key="2">
    <source>
        <dbReference type="ARBA" id="ARBA00023125"/>
    </source>
</evidence>
<dbReference type="Gene3D" id="1.10.10.60">
    <property type="entry name" value="Homeodomain-like"/>
    <property type="match status" value="1"/>
</dbReference>
<gene>
    <name evidence="6" type="ORF">Mal52_31180</name>
</gene>
<accession>A0A517ZQ74</accession>
<keyword evidence="2 4" id="KW-0238">DNA-binding</keyword>
<proteinExistence type="predicted"/>
<dbReference type="PANTHER" id="PTHR47506">
    <property type="entry name" value="TRANSCRIPTIONAL REGULATORY PROTEIN"/>
    <property type="match status" value="1"/>
</dbReference>
<evidence type="ECO:0000313" key="6">
    <source>
        <dbReference type="EMBL" id="QDU44632.1"/>
    </source>
</evidence>
<name>A0A517ZQ74_9PLAN</name>
<dbReference type="PANTHER" id="PTHR47506:SF6">
    <property type="entry name" value="HTH-TYPE TRANSCRIPTIONAL REPRESSOR NEMR"/>
    <property type="match status" value="1"/>
</dbReference>
<dbReference type="PRINTS" id="PR00455">
    <property type="entry name" value="HTHTETR"/>
</dbReference>
<keyword evidence="7" id="KW-1185">Reference proteome</keyword>
<dbReference type="Proteomes" id="UP000319383">
    <property type="component" value="Chromosome"/>
</dbReference>
<dbReference type="GO" id="GO:0003677">
    <property type="term" value="F:DNA binding"/>
    <property type="evidence" value="ECO:0007669"/>
    <property type="project" value="UniProtKB-UniRule"/>
</dbReference>
<dbReference type="InterPro" id="IPR001647">
    <property type="entry name" value="HTH_TetR"/>
</dbReference>
<sequence length="244" mass="27375">MEDISLKKQEIFDRGVRILELARARFVRGGYLGLGLNSLAAELGVSRGTIYNHFKCKEEIILALLQDTMEIRLGMYRRAAAYQGTPRVRMTALGVAGELFVKLYPDHFCVERVVQSDSIWGKTTEERRALVKSSQLRCVEVVAGVVRDGVAQNHITLPADMTPESLVFGLWAMTDGAYSIIATSDAMIDMGIAEPFLAIRRTIQNVLDGFGWTPLSADYDFDAAMERIVKDVFPEEYSRLKQSW</sequence>
<protein>
    <submittedName>
        <fullName evidence="6">Bacterial regulatory protein, tetR family</fullName>
    </submittedName>
</protein>
<evidence type="ECO:0000259" key="5">
    <source>
        <dbReference type="PROSITE" id="PS50977"/>
    </source>
</evidence>
<evidence type="ECO:0000256" key="4">
    <source>
        <dbReference type="PROSITE-ProRule" id="PRU00335"/>
    </source>
</evidence>
<dbReference type="InterPro" id="IPR009057">
    <property type="entry name" value="Homeodomain-like_sf"/>
</dbReference>
<dbReference type="PROSITE" id="PS50977">
    <property type="entry name" value="HTH_TETR_2"/>
    <property type="match status" value="1"/>
</dbReference>
<dbReference type="Gene3D" id="1.10.357.10">
    <property type="entry name" value="Tetracycline Repressor, domain 2"/>
    <property type="match status" value="1"/>
</dbReference>
<keyword evidence="3" id="KW-0804">Transcription</keyword>
<keyword evidence="1" id="KW-0805">Transcription regulation</keyword>
<dbReference type="Pfam" id="PF00440">
    <property type="entry name" value="TetR_N"/>
    <property type="match status" value="1"/>
</dbReference>
<evidence type="ECO:0000256" key="3">
    <source>
        <dbReference type="ARBA" id="ARBA00023163"/>
    </source>
</evidence>
<dbReference type="AlphaFoldDB" id="A0A517ZQ74"/>
<feature type="domain" description="HTH tetR-type" evidence="5">
    <location>
        <begin position="12"/>
        <end position="72"/>
    </location>
</feature>
<dbReference type="OrthoDB" id="9814200at2"/>
<evidence type="ECO:0000313" key="7">
    <source>
        <dbReference type="Proteomes" id="UP000319383"/>
    </source>
</evidence>
<feature type="DNA-binding region" description="H-T-H motif" evidence="4">
    <location>
        <begin position="35"/>
        <end position="54"/>
    </location>
</feature>
<dbReference type="SUPFAM" id="SSF46689">
    <property type="entry name" value="Homeodomain-like"/>
    <property type="match status" value="1"/>
</dbReference>
<reference evidence="6 7" key="1">
    <citation type="submission" date="2019-02" db="EMBL/GenBank/DDBJ databases">
        <title>Deep-cultivation of Planctomycetes and their phenomic and genomic characterization uncovers novel biology.</title>
        <authorList>
            <person name="Wiegand S."/>
            <person name="Jogler M."/>
            <person name="Boedeker C."/>
            <person name="Pinto D."/>
            <person name="Vollmers J."/>
            <person name="Rivas-Marin E."/>
            <person name="Kohn T."/>
            <person name="Peeters S.H."/>
            <person name="Heuer A."/>
            <person name="Rast P."/>
            <person name="Oberbeckmann S."/>
            <person name="Bunk B."/>
            <person name="Jeske O."/>
            <person name="Meyerdierks A."/>
            <person name="Storesund J.E."/>
            <person name="Kallscheuer N."/>
            <person name="Luecker S."/>
            <person name="Lage O.M."/>
            <person name="Pohl T."/>
            <person name="Merkel B.J."/>
            <person name="Hornburger P."/>
            <person name="Mueller R.-W."/>
            <person name="Bruemmer F."/>
            <person name="Labrenz M."/>
            <person name="Spormann A.M."/>
            <person name="Op den Camp H."/>
            <person name="Overmann J."/>
            <person name="Amann R."/>
            <person name="Jetten M.S.M."/>
            <person name="Mascher T."/>
            <person name="Medema M.H."/>
            <person name="Devos D.P."/>
            <person name="Kaster A.-K."/>
            <person name="Ovreas L."/>
            <person name="Rohde M."/>
            <person name="Galperin M.Y."/>
            <person name="Jogler C."/>
        </authorList>
    </citation>
    <scope>NUCLEOTIDE SEQUENCE [LARGE SCALE GENOMIC DNA]</scope>
    <source>
        <strain evidence="6 7">Mal52</strain>
    </source>
</reference>
<organism evidence="6 7">
    <name type="scientific">Symmachiella dynata</name>
    <dbReference type="NCBI Taxonomy" id="2527995"/>
    <lineage>
        <taxon>Bacteria</taxon>
        <taxon>Pseudomonadati</taxon>
        <taxon>Planctomycetota</taxon>
        <taxon>Planctomycetia</taxon>
        <taxon>Planctomycetales</taxon>
        <taxon>Planctomycetaceae</taxon>
        <taxon>Symmachiella</taxon>
    </lineage>
</organism>
<evidence type="ECO:0000256" key="1">
    <source>
        <dbReference type="ARBA" id="ARBA00023015"/>
    </source>
</evidence>